<feature type="compositionally biased region" description="Basic and acidic residues" evidence="1">
    <location>
        <begin position="185"/>
        <end position="194"/>
    </location>
</feature>
<keyword evidence="3" id="KW-1185">Reference proteome</keyword>
<protein>
    <submittedName>
        <fullName evidence="2">Uncharacterized protein</fullName>
    </submittedName>
</protein>
<gene>
    <name evidence="2" type="ORF">OGAPHI_001674</name>
</gene>
<organism evidence="2 3">
    <name type="scientific">Ogataea philodendri</name>
    <dbReference type="NCBI Taxonomy" id="1378263"/>
    <lineage>
        <taxon>Eukaryota</taxon>
        <taxon>Fungi</taxon>
        <taxon>Dikarya</taxon>
        <taxon>Ascomycota</taxon>
        <taxon>Saccharomycotina</taxon>
        <taxon>Pichiomycetes</taxon>
        <taxon>Pichiales</taxon>
        <taxon>Pichiaceae</taxon>
        <taxon>Ogataea</taxon>
    </lineage>
</organism>
<feature type="region of interest" description="Disordered" evidence="1">
    <location>
        <begin position="144"/>
        <end position="235"/>
    </location>
</feature>
<reference evidence="2" key="2">
    <citation type="submission" date="2021-01" db="EMBL/GenBank/DDBJ databases">
        <authorList>
            <person name="Schikora-Tamarit M.A."/>
        </authorList>
    </citation>
    <scope>NUCLEOTIDE SEQUENCE</scope>
    <source>
        <strain evidence="2">CBS6075</strain>
    </source>
</reference>
<comment type="caution">
    <text evidence="2">The sequence shown here is derived from an EMBL/GenBank/DDBJ whole genome shotgun (WGS) entry which is preliminary data.</text>
</comment>
<accession>A0A9P8T7E2</accession>
<evidence type="ECO:0000256" key="1">
    <source>
        <dbReference type="SAM" id="MobiDB-lite"/>
    </source>
</evidence>
<feature type="compositionally biased region" description="Acidic residues" evidence="1">
    <location>
        <begin position="148"/>
        <end position="158"/>
    </location>
</feature>
<dbReference type="Proteomes" id="UP000769157">
    <property type="component" value="Unassembled WGS sequence"/>
</dbReference>
<reference evidence="2" key="1">
    <citation type="journal article" date="2021" name="Open Biol.">
        <title>Shared evolutionary footprints suggest mitochondrial oxidative damage underlies multiple complex I losses in fungi.</title>
        <authorList>
            <person name="Schikora-Tamarit M.A."/>
            <person name="Marcet-Houben M."/>
            <person name="Nosek J."/>
            <person name="Gabaldon T."/>
        </authorList>
    </citation>
    <scope>NUCLEOTIDE SEQUENCE</scope>
    <source>
        <strain evidence="2">CBS6075</strain>
    </source>
</reference>
<proteinExistence type="predicted"/>
<dbReference type="AlphaFoldDB" id="A0A9P8T7E2"/>
<name>A0A9P8T7E2_9ASCO</name>
<dbReference type="GeneID" id="70233641"/>
<dbReference type="OrthoDB" id="3990900at2759"/>
<dbReference type="EMBL" id="JAEUBE010000143">
    <property type="protein sequence ID" value="KAH3669078.1"/>
    <property type="molecule type" value="Genomic_DNA"/>
</dbReference>
<evidence type="ECO:0000313" key="3">
    <source>
        <dbReference type="Proteomes" id="UP000769157"/>
    </source>
</evidence>
<feature type="region of interest" description="Disordered" evidence="1">
    <location>
        <begin position="73"/>
        <end position="120"/>
    </location>
</feature>
<dbReference type="RefSeq" id="XP_046063461.1">
    <property type="nucleotide sequence ID" value="XM_046202460.1"/>
</dbReference>
<sequence length="235" mass="26200">MGPVESANDLLGDFHAYHVASSKLHEFEAVNMRRLELTRTVAHLVTVLQLIEESEHKHSQTVAELAQTRKAIKQKQQNPLTARSAVPRVSRPPLKSSIPVSTTPRRPSPTKLGTPLSARVSTPLSVRKNLLKVVKTPQLTPAKTTSIFDDDEDGDDALPDLQTVSRPKVQLKRKAVEYSAPDSSPSKENDDEHTSPIYKRIKQTQEKHTAVYQPSNVFSPVKNRNEGFKNSIFGR</sequence>
<evidence type="ECO:0000313" key="2">
    <source>
        <dbReference type="EMBL" id="KAH3669078.1"/>
    </source>
</evidence>
<feature type="compositionally biased region" description="Low complexity" evidence="1">
    <location>
        <begin position="96"/>
        <end position="105"/>
    </location>
</feature>